<dbReference type="RefSeq" id="WP_238752145.1">
    <property type="nucleotide sequence ID" value="NZ_CAKLPZ010000005.1"/>
</dbReference>
<evidence type="ECO:0000256" key="1">
    <source>
        <dbReference type="SAM" id="Phobius"/>
    </source>
</evidence>
<name>A0ABM9B4J7_9BACT</name>
<keyword evidence="1" id="KW-1133">Transmembrane helix</keyword>
<evidence type="ECO:0008006" key="4">
    <source>
        <dbReference type="Google" id="ProtNLM"/>
    </source>
</evidence>
<reference evidence="2" key="1">
    <citation type="submission" date="2021-12" db="EMBL/GenBank/DDBJ databases">
        <authorList>
            <person name="Rodrigo-Torres L."/>
            <person name="Arahal R. D."/>
            <person name="Lucena T."/>
        </authorList>
    </citation>
    <scope>NUCLEOTIDE SEQUENCE</scope>
    <source>
        <strain evidence="2">CECT 8419</strain>
    </source>
</reference>
<dbReference type="EMBL" id="CAKLPZ010000005">
    <property type="protein sequence ID" value="CAH1002268.1"/>
    <property type="molecule type" value="Genomic_DNA"/>
</dbReference>
<keyword evidence="1" id="KW-0472">Membrane</keyword>
<evidence type="ECO:0000313" key="2">
    <source>
        <dbReference type="EMBL" id="CAH1002268.1"/>
    </source>
</evidence>
<evidence type="ECO:0000313" key="3">
    <source>
        <dbReference type="Proteomes" id="UP000837803"/>
    </source>
</evidence>
<comment type="caution">
    <text evidence="2">The sequence shown here is derived from an EMBL/GenBank/DDBJ whole genome shotgun (WGS) entry which is preliminary data.</text>
</comment>
<organism evidence="2 3">
    <name type="scientific">Neolewinella maritima</name>
    <dbReference type="NCBI Taxonomy" id="1383882"/>
    <lineage>
        <taxon>Bacteria</taxon>
        <taxon>Pseudomonadati</taxon>
        <taxon>Bacteroidota</taxon>
        <taxon>Saprospiria</taxon>
        <taxon>Saprospirales</taxon>
        <taxon>Lewinellaceae</taxon>
        <taxon>Neolewinella</taxon>
    </lineage>
</organism>
<gene>
    <name evidence="2" type="ORF">LEM8419_03187</name>
</gene>
<keyword evidence="3" id="KW-1185">Reference proteome</keyword>
<dbReference type="Proteomes" id="UP000837803">
    <property type="component" value="Unassembled WGS sequence"/>
</dbReference>
<proteinExistence type="predicted"/>
<sequence>MIANGQPTHSLLPALQAYYAGELTPSAIRQLRNLLDQQPALAREAAYYESLFRRGLLQPPPADQTEALRDRFARIEQTMHEIPTSSVRRRLYYRLAAAATILLLLAAAIWSILPPATPYVPLAVSYFSWLPREEARLGPSAAEDTRTAALTAYDRQEYAMAYPLLLREVRAGRLDSTHLRYAGVAALGAGDAEGAKRILGPLLTPGASPEQDEARYYLALAELQLGYPQRAVCLLYRLADTRGPLALRSRQLLAELGEPQGE</sequence>
<keyword evidence="1" id="KW-0812">Transmembrane</keyword>
<protein>
    <recommendedName>
        <fullName evidence="4">Tetratricopeptide repeat protein</fullName>
    </recommendedName>
</protein>
<accession>A0ABM9B4J7</accession>
<feature type="transmembrane region" description="Helical" evidence="1">
    <location>
        <begin position="91"/>
        <end position="113"/>
    </location>
</feature>